<gene>
    <name evidence="4" type="ORF">Dsi01nite_087620</name>
</gene>
<evidence type="ECO:0000256" key="3">
    <source>
        <dbReference type="SAM" id="SignalP"/>
    </source>
</evidence>
<sequence>MRRIATGAAVVAAVALVGLAVPALAADPVAATLGCRLYFSDAGTGTSPTSWNDTFTLTQSPASPAAGQTVTVTLAAAAGVTNGPVPLNAGDVPVRVTVAVGGAQTGTVTLNQTAYPASAKAAAVPLGPISATGTYTATTAGTVTLTVRQVAFANVTATTYCSATGDRDHKVAPVDTPITLSSVVAPAPSGSPSPSASASASASPSPSVSPSASASASPSASASSTEATTAAETFGPKSVTMRCKTLSTIRDWTATHTLSMSPTNPGYGANVTITYTFDNGGKNGPAPITAGDLKPTATVKLSGAQSGTVKLAGPAYGAIAAQATVPGATLTGQFTAGTPGLVTLTVADILFDHPQVDTECNNGSDPVTGPADTTIVAKFTVKSTAATAAEAAGQALPKTGDGGILPVLLLWGTALLLTGAGALVVLPARARRRAALHTGLPTPGE</sequence>
<protein>
    <submittedName>
        <fullName evidence="4">Uncharacterized protein</fullName>
    </submittedName>
</protein>
<keyword evidence="2" id="KW-0812">Transmembrane</keyword>
<keyword evidence="2" id="KW-1133">Transmembrane helix</keyword>
<evidence type="ECO:0000313" key="4">
    <source>
        <dbReference type="EMBL" id="GIG50721.1"/>
    </source>
</evidence>
<keyword evidence="5" id="KW-1185">Reference proteome</keyword>
<dbReference type="EMBL" id="BONQ01000138">
    <property type="protein sequence ID" value="GIG50721.1"/>
    <property type="molecule type" value="Genomic_DNA"/>
</dbReference>
<dbReference type="Proteomes" id="UP000660611">
    <property type="component" value="Unassembled WGS sequence"/>
</dbReference>
<organism evidence="4 5">
    <name type="scientific">Dactylosporangium siamense</name>
    <dbReference type="NCBI Taxonomy" id="685454"/>
    <lineage>
        <taxon>Bacteria</taxon>
        <taxon>Bacillati</taxon>
        <taxon>Actinomycetota</taxon>
        <taxon>Actinomycetes</taxon>
        <taxon>Micromonosporales</taxon>
        <taxon>Micromonosporaceae</taxon>
        <taxon>Dactylosporangium</taxon>
    </lineage>
</organism>
<keyword evidence="2" id="KW-0472">Membrane</keyword>
<accession>A0A919PWV7</accession>
<feature type="region of interest" description="Disordered" evidence="1">
    <location>
        <begin position="183"/>
        <end position="233"/>
    </location>
</feature>
<evidence type="ECO:0000256" key="1">
    <source>
        <dbReference type="SAM" id="MobiDB-lite"/>
    </source>
</evidence>
<feature type="signal peptide" evidence="3">
    <location>
        <begin position="1"/>
        <end position="25"/>
    </location>
</feature>
<feature type="transmembrane region" description="Helical" evidence="2">
    <location>
        <begin position="404"/>
        <end position="426"/>
    </location>
</feature>
<dbReference type="AlphaFoldDB" id="A0A919PWV7"/>
<comment type="caution">
    <text evidence="4">The sequence shown here is derived from an EMBL/GenBank/DDBJ whole genome shotgun (WGS) entry which is preliminary data.</text>
</comment>
<evidence type="ECO:0000256" key="2">
    <source>
        <dbReference type="SAM" id="Phobius"/>
    </source>
</evidence>
<evidence type="ECO:0000313" key="5">
    <source>
        <dbReference type="Proteomes" id="UP000660611"/>
    </source>
</evidence>
<reference evidence="4" key="1">
    <citation type="submission" date="2021-01" db="EMBL/GenBank/DDBJ databases">
        <title>Whole genome shotgun sequence of Dactylosporangium siamense NBRC 106093.</title>
        <authorList>
            <person name="Komaki H."/>
            <person name="Tamura T."/>
        </authorList>
    </citation>
    <scope>NUCLEOTIDE SEQUENCE</scope>
    <source>
        <strain evidence="4">NBRC 106093</strain>
    </source>
</reference>
<keyword evidence="3" id="KW-0732">Signal</keyword>
<feature type="chain" id="PRO_5037204364" evidence="3">
    <location>
        <begin position="26"/>
        <end position="445"/>
    </location>
</feature>
<name>A0A919PWV7_9ACTN</name>
<feature type="compositionally biased region" description="Low complexity" evidence="1">
    <location>
        <begin position="183"/>
        <end position="224"/>
    </location>
</feature>
<proteinExistence type="predicted"/>